<sequence length="300" mass="34449">MVRAILIGFCYDDTHDTAPLPGVFFDLFRVYSYCKISGFKDISVITDIRNDYDSELINQIVLDHNFSSDIFEFISNIKNRGEYIQFKSLSDFKTIAKTKISNNLLVYFSGHCLQNTSIQLPDNDVVFIERFRDIMVPRRNLLYKNQMKRKILFILDCCGGELDLPYKLRNKVFRRNDDYGNSALSKLTEIVCIASSSSGERSATLRDGSLFTQACFECLSNEKRKRSHIGDLLSNIHRKTAGNAVAYASRINEKLIRHKQTVSLCSNSLYLPTIWSWVLGRENIDVLFYPNAQTIVVNID</sequence>
<reference evidence="2" key="1">
    <citation type="journal article" date="2019" name="MBio">
        <title>Virus Genomes from Deep Sea Sediments Expand the Ocean Megavirome and Support Independent Origins of Viral Gigantism.</title>
        <authorList>
            <person name="Backstrom D."/>
            <person name="Yutin N."/>
            <person name="Jorgensen S.L."/>
            <person name="Dharamshi J."/>
            <person name="Homa F."/>
            <person name="Zaremba-Niedwiedzka K."/>
            <person name="Spang A."/>
            <person name="Wolf Y.I."/>
            <person name="Koonin E.V."/>
            <person name="Ettema T.J."/>
        </authorList>
    </citation>
    <scope>NUCLEOTIDE SEQUENCE</scope>
</reference>
<dbReference type="InterPro" id="IPR011600">
    <property type="entry name" value="Pept_C14_caspase"/>
</dbReference>
<dbReference type="SUPFAM" id="SSF52129">
    <property type="entry name" value="Caspase-like"/>
    <property type="match status" value="1"/>
</dbReference>
<dbReference type="GO" id="GO:0004197">
    <property type="term" value="F:cysteine-type endopeptidase activity"/>
    <property type="evidence" value="ECO:0007669"/>
    <property type="project" value="InterPro"/>
</dbReference>
<gene>
    <name evidence="2" type="ORF">LCPAC404_01530</name>
</gene>
<dbReference type="GO" id="GO:0006508">
    <property type="term" value="P:proteolysis"/>
    <property type="evidence" value="ECO:0007669"/>
    <property type="project" value="InterPro"/>
</dbReference>
<feature type="domain" description="Peptidase C14 caspase" evidence="1">
    <location>
        <begin position="103"/>
        <end position="266"/>
    </location>
</feature>
<dbReference type="Pfam" id="PF00656">
    <property type="entry name" value="Peptidase_C14"/>
    <property type="match status" value="1"/>
</dbReference>
<dbReference type="Gene3D" id="3.40.50.1460">
    <property type="match status" value="1"/>
</dbReference>
<dbReference type="EMBL" id="MK500596">
    <property type="protein sequence ID" value="QBK93449.1"/>
    <property type="molecule type" value="Genomic_DNA"/>
</dbReference>
<dbReference type="InterPro" id="IPR029030">
    <property type="entry name" value="Caspase-like_dom_sf"/>
</dbReference>
<evidence type="ECO:0000259" key="1">
    <source>
        <dbReference type="Pfam" id="PF00656"/>
    </source>
</evidence>
<organism evidence="2">
    <name type="scientific">Pithovirus LCPAC404</name>
    <dbReference type="NCBI Taxonomy" id="2506597"/>
    <lineage>
        <taxon>Viruses</taxon>
        <taxon>Pithoviruses</taxon>
    </lineage>
</organism>
<name>A0A481ZEP3_9VIRU</name>
<protein>
    <submittedName>
        <fullName evidence="2">Caspase</fullName>
    </submittedName>
</protein>
<accession>A0A481ZEP3</accession>
<evidence type="ECO:0000313" key="2">
    <source>
        <dbReference type="EMBL" id="QBK93449.1"/>
    </source>
</evidence>
<proteinExistence type="predicted"/>